<dbReference type="Proteomes" id="UP000290602">
    <property type="component" value="Unassembled WGS sequence"/>
</dbReference>
<comment type="caution">
    <text evidence="1">The sequence shown here is derived from an EMBL/GenBank/DDBJ whole genome shotgun (WGS) entry which is preliminary data.</text>
</comment>
<organism evidence="1 2">
    <name type="scientific">Levilactobacillus suantsaii</name>
    <dbReference type="NCBI Taxonomy" id="2292255"/>
    <lineage>
        <taxon>Bacteria</taxon>
        <taxon>Bacillati</taxon>
        <taxon>Bacillota</taxon>
        <taxon>Bacilli</taxon>
        <taxon>Lactobacillales</taxon>
        <taxon>Lactobacillaceae</taxon>
        <taxon>Levilactobacillus</taxon>
    </lineage>
</organism>
<keyword evidence="2" id="KW-1185">Reference proteome</keyword>
<name>A0A4Q0VIG0_9LACO</name>
<dbReference type="RefSeq" id="WP_129033151.1">
    <property type="nucleotide sequence ID" value="NZ_CP059603.1"/>
</dbReference>
<dbReference type="AlphaFoldDB" id="A0A4Q0VIG0"/>
<accession>A0A4Q0VIG0</accession>
<reference evidence="1 2" key="1">
    <citation type="submission" date="2018-08" db="EMBL/GenBank/DDBJ databases">
        <title>Lactobacillus suantsai sp. nov., isolated from traditional fermented suan-tsai in Taiwan.</title>
        <authorList>
            <person name="Huang C.-H."/>
        </authorList>
    </citation>
    <scope>NUCLEOTIDE SEQUENCE [LARGE SCALE GENOMIC DNA]</scope>
    <source>
        <strain evidence="1 2">BCRC 12945</strain>
    </source>
</reference>
<evidence type="ECO:0000313" key="2">
    <source>
        <dbReference type="Proteomes" id="UP000290602"/>
    </source>
</evidence>
<sequence length="75" mass="8194">MKILAASLITVIPAGLIGVIVWVILALHLTGWVLWSVALVGLVLGTLVSLGLWWVLWPRPVPDDLRDDDDPDSQN</sequence>
<dbReference type="EMBL" id="QXIL01000025">
    <property type="protein sequence ID" value="RXI76789.1"/>
    <property type="molecule type" value="Genomic_DNA"/>
</dbReference>
<gene>
    <name evidence="1" type="ORF">DXH47_09855</name>
</gene>
<dbReference type="OrthoDB" id="2326952at2"/>
<proteinExistence type="predicted"/>
<evidence type="ECO:0008006" key="3">
    <source>
        <dbReference type="Google" id="ProtNLM"/>
    </source>
</evidence>
<evidence type="ECO:0000313" key="1">
    <source>
        <dbReference type="EMBL" id="RXI76789.1"/>
    </source>
</evidence>
<protein>
    <recommendedName>
        <fullName evidence="3">DUF4175 domain-containing protein</fullName>
    </recommendedName>
</protein>